<keyword evidence="3" id="KW-0119">Carbohydrate metabolism</keyword>
<evidence type="ECO:0000313" key="4">
    <source>
        <dbReference type="EMBL" id="MBM7583646.1"/>
    </source>
</evidence>
<evidence type="ECO:0000313" key="5">
    <source>
        <dbReference type="Proteomes" id="UP001646157"/>
    </source>
</evidence>
<organism evidence="4 5">
    <name type="scientific">Rossellomorea pakistanensis</name>
    <dbReference type="NCBI Taxonomy" id="992288"/>
    <lineage>
        <taxon>Bacteria</taxon>
        <taxon>Bacillati</taxon>
        <taxon>Bacillota</taxon>
        <taxon>Bacilli</taxon>
        <taxon>Bacillales</taxon>
        <taxon>Bacillaceae</taxon>
        <taxon>Rossellomorea</taxon>
    </lineage>
</organism>
<dbReference type="Proteomes" id="UP001646157">
    <property type="component" value="Unassembled WGS sequence"/>
</dbReference>
<evidence type="ECO:0000256" key="1">
    <source>
        <dbReference type="ARBA" id="ARBA00002486"/>
    </source>
</evidence>
<dbReference type="RefSeq" id="WP_205167902.1">
    <property type="nucleotide sequence ID" value="NZ_JAFBDZ010000001.1"/>
</dbReference>
<evidence type="ECO:0000256" key="2">
    <source>
        <dbReference type="ARBA" id="ARBA00006479"/>
    </source>
</evidence>
<proteinExistence type="inferred from homology"/>
<protein>
    <submittedName>
        <fullName evidence="4">Glucokinase</fullName>
        <ecNumber evidence="4">2.7.1.2</ecNumber>
    </submittedName>
</protein>
<keyword evidence="4" id="KW-0808">Transferase</keyword>
<name>A0ABS2N7R0_9BACI</name>
<dbReference type="Gene3D" id="3.30.420.40">
    <property type="match status" value="2"/>
</dbReference>
<dbReference type="GO" id="GO:0004340">
    <property type="term" value="F:glucokinase activity"/>
    <property type="evidence" value="ECO:0007669"/>
    <property type="project" value="UniProtKB-EC"/>
</dbReference>
<sequence>MEFSKRGTPGELKVQNMKLLLKHIRENAPVSRAELSDQCSISKPTVSNLVEELLNEGWIMEKQSKEASILGGRKPVYLYFNHHAAYAVGVDIGGTNTMMVLTDLSGMILAETTFPTQIHLNERLLDKIDYSLASLLRETGVPTEKILGVGIGAPGMTDVKNGVVIDAPSLGWINYPLKAEAEMKLKLPVYLDNDVNVAVLGESWLGAAKGKNTILLVSIGTGVGSGIMIDGKLYRGNSFAAGEIGFMVTDSQTMLETNDSFKGYGFLDRRVGGQGIVKRMMKIAEPYKEHPYANSPPSVKEIFEDAMQGDELALSCVEDVILQLGIGLSNAISLLNPEVVLLGGGISNSGHWFLPRVEEIVKSLTPVQADIKLATLGDRGGVLGAVSLLLNEHESILKM</sequence>
<dbReference type="InterPro" id="IPR043129">
    <property type="entry name" value="ATPase_NBD"/>
</dbReference>
<dbReference type="Pfam" id="PF13412">
    <property type="entry name" value="HTH_24"/>
    <property type="match status" value="1"/>
</dbReference>
<keyword evidence="5" id="KW-1185">Reference proteome</keyword>
<dbReference type="SUPFAM" id="SSF46785">
    <property type="entry name" value="Winged helix' DNA-binding domain"/>
    <property type="match status" value="1"/>
</dbReference>
<dbReference type="Pfam" id="PF00480">
    <property type="entry name" value="ROK"/>
    <property type="match status" value="1"/>
</dbReference>
<dbReference type="InterPro" id="IPR036390">
    <property type="entry name" value="WH_DNA-bd_sf"/>
</dbReference>
<dbReference type="PANTHER" id="PTHR18964">
    <property type="entry name" value="ROK (REPRESSOR, ORF, KINASE) FAMILY"/>
    <property type="match status" value="1"/>
</dbReference>
<reference evidence="4 5" key="1">
    <citation type="submission" date="2021-01" db="EMBL/GenBank/DDBJ databases">
        <title>Genomic Encyclopedia of Type Strains, Phase IV (KMG-IV): sequencing the most valuable type-strain genomes for metagenomic binning, comparative biology and taxonomic classification.</title>
        <authorList>
            <person name="Goeker M."/>
        </authorList>
    </citation>
    <scope>NUCLEOTIDE SEQUENCE [LARGE SCALE GENOMIC DNA]</scope>
    <source>
        <strain evidence="4 5">DSM 24834</strain>
    </source>
</reference>
<dbReference type="InterPro" id="IPR036388">
    <property type="entry name" value="WH-like_DNA-bd_sf"/>
</dbReference>
<accession>A0ABS2N7R0</accession>
<keyword evidence="3" id="KW-0859">Xylose metabolism</keyword>
<comment type="caution">
    <text evidence="4">The sequence shown here is derived from an EMBL/GenBank/DDBJ whole genome shotgun (WGS) entry which is preliminary data.</text>
</comment>
<comment type="similarity">
    <text evidence="2">Belongs to the ROK (NagC/XylR) family.</text>
</comment>
<dbReference type="EC" id="2.7.1.2" evidence="4"/>
<comment type="function">
    <text evidence="1">Transcriptional repressor of xylose-utilizing enzymes.</text>
</comment>
<dbReference type="InterPro" id="IPR000600">
    <property type="entry name" value="ROK"/>
</dbReference>
<dbReference type="SUPFAM" id="SSF53067">
    <property type="entry name" value="Actin-like ATPase domain"/>
    <property type="match status" value="1"/>
</dbReference>
<dbReference type="PANTHER" id="PTHR18964:SF149">
    <property type="entry name" value="BIFUNCTIONAL UDP-N-ACETYLGLUCOSAMINE 2-EPIMERASE_N-ACETYLMANNOSAMINE KINASE"/>
    <property type="match status" value="1"/>
</dbReference>
<evidence type="ECO:0000256" key="3">
    <source>
        <dbReference type="ARBA" id="ARBA00022629"/>
    </source>
</evidence>
<gene>
    <name evidence="4" type="ORF">JOC86_000183</name>
</gene>
<dbReference type="EMBL" id="JAFBDZ010000001">
    <property type="protein sequence ID" value="MBM7583646.1"/>
    <property type="molecule type" value="Genomic_DNA"/>
</dbReference>
<dbReference type="Gene3D" id="1.10.10.10">
    <property type="entry name" value="Winged helix-like DNA-binding domain superfamily/Winged helix DNA-binding domain"/>
    <property type="match status" value="1"/>
</dbReference>